<dbReference type="AlphaFoldDB" id="A0A8H3TSS6"/>
<keyword evidence="3" id="KW-1185">Reference proteome</keyword>
<evidence type="ECO:0000256" key="1">
    <source>
        <dbReference type="SAM" id="MobiDB-lite"/>
    </source>
</evidence>
<dbReference type="OrthoDB" id="2596236at2759"/>
<organism evidence="2 3">
    <name type="scientific">Naganishia liquefaciens</name>
    <dbReference type="NCBI Taxonomy" id="104408"/>
    <lineage>
        <taxon>Eukaryota</taxon>
        <taxon>Fungi</taxon>
        <taxon>Dikarya</taxon>
        <taxon>Basidiomycota</taxon>
        <taxon>Agaricomycotina</taxon>
        <taxon>Tremellomycetes</taxon>
        <taxon>Filobasidiales</taxon>
        <taxon>Filobasidiaceae</taxon>
        <taxon>Naganishia</taxon>
    </lineage>
</organism>
<evidence type="ECO:0000313" key="3">
    <source>
        <dbReference type="Proteomes" id="UP000620104"/>
    </source>
</evidence>
<proteinExistence type="predicted"/>
<gene>
    <name evidence="2" type="ORF">NliqN6_2924</name>
</gene>
<accession>A0A8H3TSS6</accession>
<dbReference type="EMBL" id="BLZA01000018">
    <property type="protein sequence ID" value="GHJ86522.1"/>
    <property type="molecule type" value="Genomic_DNA"/>
</dbReference>
<sequence length="76" mass="7772">MSSQNAGTQSPKQQKQDPMGAADTEGQKGQGLGAEQRAAESSGADQQKTGVSDEAVKTASDVASKIADPTSARHEQ</sequence>
<dbReference type="Proteomes" id="UP000620104">
    <property type="component" value="Unassembled WGS sequence"/>
</dbReference>
<comment type="caution">
    <text evidence="2">The sequence shown here is derived from an EMBL/GenBank/DDBJ whole genome shotgun (WGS) entry which is preliminary data.</text>
</comment>
<name>A0A8H3TSS6_9TREE</name>
<feature type="region of interest" description="Disordered" evidence="1">
    <location>
        <begin position="1"/>
        <end position="76"/>
    </location>
</feature>
<feature type="compositionally biased region" description="Polar residues" evidence="1">
    <location>
        <begin position="1"/>
        <end position="13"/>
    </location>
</feature>
<evidence type="ECO:0000313" key="2">
    <source>
        <dbReference type="EMBL" id="GHJ86522.1"/>
    </source>
</evidence>
<protein>
    <submittedName>
        <fullName evidence="2">Uncharacterized protein</fullName>
    </submittedName>
</protein>
<reference evidence="2" key="1">
    <citation type="submission" date="2020-07" db="EMBL/GenBank/DDBJ databases">
        <title>Draft Genome Sequence of a Deep-Sea Yeast, Naganishia (Cryptococcus) liquefaciens strain N6.</title>
        <authorList>
            <person name="Han Y.W."/>
            <person name="Kajitani R."/>
            <person name="Morimoto H."/>
            <person name="Parhat M."/>
            <person name="Tsubouchi H."/>
            <person name="Bakenova O."/>
            <person name="Ogata M."/>
            <person name="Argunhan B."/>
            <person name="Aoki R."/>
            <person name="Kajiwara S."/>
            <person name="Itoh T."/>
            <person name="Iwasaki H."/>
        </authorList>
    </citation>
    <scope>NUCLEOTIDE SEQUENCE</scope>
    <source>
        <strain evidence="2">N6</strain>
    </source>
</reference>